<sequence length="130" mass="14329">MNWIRLIAVILGAGVVSSLTDWLFAGDWIHRHFTYPEIWRQVDEMKAIALTSPLPFLTCGVFVYAAARLGIHTVPAALAFAGAVWMIGPLPLILTNAAFMKLHRVFVASYATGWLIKLLIVAIGVGKFLH</sequence>
<dbReference type="RefSeq" id="WP_348261357.1">
    <property type="nucleotide sequence ID" value="NZ_CP121196.1"/>
</dbReference>
<feature type="transmembrane region" description="Helical" evidence="1">
    <location>
        <begin position="47"/>
        <end position="67"/>
    </location>
</feature>
<name>A0AAU7DH46_9BACT</name>
<feature type="transmembrane region" description="Helical" evidence="1">
    <location>
        <begin position="6"/>
        <end position="26"/>
    </location>
</feature>
<dbReference type="AlphaFoldDB" id="A0AAU7DH46"/>
<evidence type="ECO:0008006" key="3">
    <source>
        <dbReference type="Google" id="ProtNLM"/>
    </source>
</evidence>
<evidence type="ECO:0000313" key="2">
    <source>
        <dbReference type="EMBL" id="XBH16126.1"/>
    </source>
</evidence>
<proteinExistence type="predicted"/>
<gene>
    <name evidence="2" type="ORF">P8935_16305</name>
</gene>
<organism evidence="2">
    <name type="scientific">Telmatobacter sp. DSM 110680</name>
    <dbReference type="NCBI Taxonomy" id="3036704"/>
    <lineage>
        <taxon>Bacteria</taxon>
        <taxon>Pseudomonadati</taxon>
        <taxon>Acidobacteriota</taxon>
        <taxon>Terriglobia</taxon>
        <taxon>Terriglobales</taxon>
        <taxon>Acidobacteriaceae</taxon>
        <taxon>Telmatobacter</taxon>
    </lineage>
</organism>
<feature type="transmembrane region" description="Helical" evidence="1">
    <location>
        <begin position="73"/>
        <end position="94"/>
    </location>
</feature>
<keyword evidence="1" id="KW-0472">Membrane</keyword>
<accession>A0AAU7DH46</accession>
<evidence type="ECO:0000256" key="1">
    <source>
        <dbReference type="SAM" id="Phobius"/>
    </source>
</evidence>
<protein>
    <recommendedName>
        <fullName evidence="3">DUF1772 domain-containing protein</fullName>
    </recommendedName>
</protein>
<feature type="transmembrane region" description="Helical" evidence="1">
    <location>
        <begin position="106"/>
        <end position="129"/>
    </location>
</feature>
<dbReference type="EMBL" id="CP121196">
    <property type="protein sequence ID" value="XBH16126.1"/>
    <property type="molecule type" value="Genomic_DNA"/>
</dbReference>
<keyword evidence="1" id="KW-1133">Transmembrane helix</keyword>
<reference evidence="2" key="1">
    <citation type="submission" date="2023-03" db="EMBL/GenBank/DDBJ databases">
        <title>Edaphobacter sp.</title>
        <authorList>
            <person name="Huber K.J."/>
            <person name="Papendorf J."/>
            <person name="Pilke C."/>
            <person name="Bunk B."/>
            <person name="Sproeer C."/>
            <person name="Pester M."/>
        </authorList>
    </citation>
    <scope>NUCLEOTIDE SEQUENCE</scope>
    <source>
        <strain evidence="2">DSM 110680</strain>
    </source>
</reference>
<keyword evidence="1" id="KW-0812">Transmembrane</keyword>